<comment type="caution">
    <text evidence="3">The sequence shown here is derived from an EMBL/GenBank/DDBJ whole genome shotgun (WGS) entry which is preliminary data.</text>
</comment>
<sequence length="339" mass="36594">MPSFHRLGKLRLLALLALGLAAAPAVNAASSLPGAGVTVQATHDSTAETLFQTEIVNIGLEKLGYTVKPILPLQIPAMYLAASTGDVTFTASAWNPLQNAFFERVGGSSTLVRMGGLISGASQGYLVDKKTVAQYGIKNVEQLKDPKIAAVFADGGTKAKLIGCPPGWGCERAIEHQLTAYGLRPTVEHVQGDMAVLAADVIARYNEGKPVLYYTYTPLWLSQVLVPGRDVEFLEVPYTALPEPTDPSATTLPDGRNVGFTKNTIHVVANKEFIEKNPVARKWFELVSIPIADVNAENFQIYKGEKSSEQIRKHAEDWIAKHQAEVDAWIAEAAQAAKS</sequence>
<dbReference type="OrthoDB" id="9786266at2"/>
<dbReference type="STRING" id="1385369.N825_15365"/>
<feature type="signal peptide" evidence="1">
    <location>
        <begin position="1"/>
        <end position="28"/>
    </location>
</feature>
<dbReference type="SUPFAM" id="SSF53850">
    <property type="entry name" value="Periplasmic binding protein-like II"/>
    <property type="match status" value="1"/>
</dbReference>
<name>W9GVU1_9PROT</name>
<evidence type="ECO:0000313" key="4">
    <source>
        <dbReference type="Proteomes" id="UP000019486"/>
    </source>
</evidence>
<dbReference type="GO" id="GO:0043190">
    <property type="term" value="C:ATP-binding cassette (ABC) transporter complex"/>
    <property type="evidence" value="ECO:0007669"/>
    <property type="project" value="InterPro"/>
</dbReference>
<feature type="chain" id="PRO_5004920665" evidence="1">
    <location>
        <begin position="29"/>
        <end position="339"/>
    </location>
</feature>
<dbReference type="InterPro" id="IPR007210">
    <property type="entry name" value="ABC_Gly_betaine_transp_sub-bd"/>
</dbReference>
<dbReference type="GO" id="GO:0022857">
    <property type="term" value="F:transmembrane transporter activity"/>
    <property type="evidence" value="ECO:0007669"/>
    <property type="project" value="InterPro"/>
</dbReference>
<gene>
    <name evidence="3" type="primary">proX</name>
    <name evidence="3" type="ORF">N825_15365</name>
</gene>
<keyword evidence="1" id="KW-0732">Signal</keyword>
<accession>W9GVU1</accession>
<dbReference type="NCBIfam" id="NF008334">
    <property type="entry name" value="PRK11119.1"/>
    <property type="match status" value="1"/>
</dbReference>
<protein>
    <submittedName>
        <fullName evidence="3">Glycine/betaine ABC transporter substrate-binding protein</fullName>
    </submittedName>
</protein>
<feature type="domain" description="ABC-type glycine betaine transport system substrate-binding" evidence="2">
    <location>
        <begin position="45"/>
        <end position="321"/>
    </location>
</feature>
<reference evidence="3 4" key="1">
    <citation type="submission" date="2013-08" db="EMBL/GenBank/DDBJ databases">
        <title>The genome sequence of Skermanella stibiiresistens.</title>
        <authorList>
            <person name="Zhu W."/>
            <person name="Wang G."/>
        </authorList>
    </citation>
    <scope>NUCLEOTIDE SEQUENCE [LARGE SCALE GENOMIC DNA]</scope>
    <source>
        <strain evidence="3 4">SB22</strain>
    </source>
</reference>
<dbReference type="Pfam" id="PF04069">
    <property type="entry name" value="OpuAC"/>
    <property type="match status" value="1"/>
</dbReference>
<dbReference type="Gene3D" id="3.40.190.10">
    <property type="entry name" value="Periplasmic binding protein-like II"/>
    <property type="match status" value="1"/>
</dbReference>
<dbReference type="PATRIC" id="fig|1385369.3.peg.4928"/>
<evidence type="ECO:0000256" key="1">
    <source>
        <dbReference type="SAM" id="SignalP"/>
    </source>
</evidence>
<organism evidence="3 4">
    <name type="scientific">Skermanella stibiiresistens SB22</name>
    <dbReference type="NCBI Taxonomy" id="1385369"/>
    <lineage>
        <taxon>Bacteria</taxon>
        <taxon>Pseudomonadati</taxon>
        <taxon>Pseudomonadota</taxon>
        <taxon>Alphaproteobacteria</taxon>
        <taxon>Rhodospirillales</taxon>
        <taxon>Azospirillaceae</taxon>
        <taxon>Skermanella</taxon>
    </lineage>
</organism>
<dbReference type="Proteomes" id="UP000019486">
    <property type="component" value="Unassembled WGS sequence"/>
</dbReference>
<proteinExistence type="predicted"/>
<dbReference type="EMBL" id="AVFL01000021">
    <property type="protein sequence ID" value="EWY38020.1"/>
    <property type="molecule type" value="Genomic_DNA"/>
</dbReference>
<evidence type="ECO:0000259" key="2">
    <source>
        <dbReference type="Pfam" id="PF04069"/>
    </source>
</evidence>
<dbReference type="AlphaFoldDB" id="W9GVU1"/>
<keyword evidence="4" id="KW-1185">Reference proteome</keyword>
<evidence type="ECO:0000313" key="3">
    <source>
        <dbReference type="EMBL" id="EWY38020.1"/>
    </source>
</evidence>
<dbReference type="RefSeq" id="WP_051512899.1">
    <property type="nucleotide sequence ID" value="NZ_AVFL01000021.1"/>
</dbReference>
<dbReference type="Gene3D" id="3.40.190.100">
    <property type="entry name" value="Glycine betaine-binding periplasmic protein, domain 2"/>
    <property type="match status" value="1"/>
</dbReference>
<dbReference type="CDD" id="cd13638">
    <property type="entry name" value="PBP2_EcProx_like"/>
    <property type="match status" value="1"/>
</dbReference>